<sequence length="89" mass="9824">MRELTSQEMELIREGQLAEEALSNPSIASAINELSAHLSNKIISTPLGGTAEREKYYFLHAALTELVAILNTRVGLKKNIEAQADQENE</sequence>
<evidence type="ECO:0000313" key="2">
    <source>
        <dbReference type="EMBL" id="CAB4182902.1"/>
    </source>
</evidence>
<name>A0A6J5PLY4_9CAUD</name>
<organism evidence="1">
    <name type="scientific">uncultured Caudovirales phage</name>
    <dbReference type="NCBI Taxonomy" id="2100421"/>
    <lineage>
        <taxon>Viruses</taxon>
        <taxon>Duplodnaviria</taxon>
        <taxon>Heunggongvirae</taxon>
        <taxon>Uroviricota</taxon>
        <taxon>Caudoviricetes</taxon>
        <taxon>Peduoviridae</taxon>
        <taxon>Maltschvirus</taxon>
        <taxon>Maltschvirus maltsch</taxon>
    </lineage>
</organism>
<proteinExistence type="predicted"/>
<protein>
    <submittedName>
        <fullName evidence="1">Uncharacterized protein</fullName>
    </submittedName>
</protein>
<evidence type="ECO:0000313" key="3">
    <source>
        <dbReference type="EMBL" id="CAB5228200.1"/>
    </source>
</evidence>
<evidence type="ECO:0000313" key="1">
    <source>
        <dbReference type="EMBL" id="CAB4170195.1"/>
    </source>
</evidence>
<dbReference type="EMBL" id="LR798386">
    <property type="protein sequence ID" value="CAB5228200.1"/>
    <property type="molecule type" value="Genomic_DNA"/>
</dbReference>
<accession>A0A6J5PLY4</accession>
<reference evidence="1" key="1">
    <citation type="submission" date="2020-05" db="EMBL/GenBank/DDBJ databases">
        <authorList>
            <person name="Chiriac C."/>
            <person name="Salcher M."/>
            <person name="Ghai R."/>
            <person name="Kavagutti S V."/>
        </authorList>
    </citation>
    <scope>NUCLEOTIDE SEQUENCE</scope>
</reference>
<gene>
    <name evidence="2" type="ORF">UFOVP1087_29</name>
    <name evidence="3" type="ORF">UFOVP1534_16</name>
    <name evidence="1" type="ORF">UFOVP910_44</name>
</gene>
<dbReference type="EMBL" id="LR797040">
    <property type="protein sequence ID" value="CAB4182902.1"/>
    <property type="molecule type" value="Genomic_DNA"/>
</dbReference>
<dbReference type="EMBL" id="LR796849">
    <property type="protein sequence ID" value="CAB4170195.1"/>
    <property type="molecule type" value="Genomic_DNA"/>
</dbReference>